<dbReference type="EMBL" id="CAJOBD010000286">
    <property type="protein sequence ID" value="CAF3635510.1"/>
    <property type="molecule type" value="Genomic_DNA"/>
</dbReference>
<reference evidence="2" key="1">
    <citation type="submission" date="2021-02" db="EMBL/GenBank/DDBJ databases">
        <authorList>
            <person name="Nowell W R."/>
        </authorList>
    </citation>
    <scope>NUCLEOTIDE SEQUENCE</scope>
</reference>
<evidence type="ECO:0000313" key="3">
    <source>
        <dbReference type="EMBL" id="CAF3635510.1"/>
    </source>
</evidence>
<dbReference type="AlphaFoldDB" id="A0A814ICB6"/>
<dbReference type="Pfam" id="PF15228">
    <property type="entry name" value="DAP"/>
    <property type="match status" value="1"/>
</dbReference>
<proteinExistence type="predicted"/>
<name>A0A814ICB6_9BILA</name>
<feature type="compositionally biased region" description="Polar residues" evidence="1">
    <location>
        <begin position="63"/>
        <end position="78"/>
    </location>
</feature>
<sequence length="150" mass="15828">MSDQASSTDTSGSTELKAGHAPATKVAGMRVGAPRQRQTSHGEDKNAAAAATATDDNTEKVQESSGDNTTGSGATNETTAEDVNNEETTSAVANRAAGEMVAGVFVPIEKAFPTEAVKHIHDKPGTHPKHEIHTHTKQNDQKFINQPRKQ</sequence>
<organism evidence="2 4">
    <name type="scientific">Rotaria sordida</name>
    <dbReference type="NCBI Taxonomy" id="392033"/>
    <lineage>
        <taxon>Eukaryota</taxon>
        <taxon>Metazoa</taxon>
        <taxon>Spiralia</taxon>
        <taxon>Gnathifera</taxon>
        <taxon>Rotifera</taxon>
        <taxon>Eurotatoria</taxon>
        <taxon>Bdelloidea</taxon>
        <taxon>Philodinida</taxon>
        <taxon>Philodinidae</taxon>
        <taxon>Rotaria</taxon>
    </lineage>
</organism>
<dbReference type="InterPro" id="IPR024130">
    <property type="entry name" value="DAP1/DAPL1"/>
</dbReference>
<dbReference type="Proteomes" id="UP000663864">
    <property type="component" value="Unassembled WGS sequence"/>
</dbReference>
<comment type="caution">
    <text evidence="2">The sequence shown here is derived from an EMBL/GenBank/DDBJ whole genome shotgun (WGS) entry which is preliminary data.</text>
</comment>
<dbReference type="Proteomes" id="UP000663836">
    <property type="component" value="Unassembled WGS sequence"/>
</dbReference>
<evidence type="ECO:0000313" key="2">
    <source>
        <dbReference type="EMBL" id="CAF1022022.1"/>
    </source>
</evidence>
<feature type="compositionally biased region" description="Basic and acidic residues" evidence="1">
    <location>
        <begin position="119"/>
        <end position="140"/>
    </location>
</feature>
<protein>
    <submittedName>
        <fullName evidence="2">Uncharacterized protein</fullName>
    </submittedName>
</protein>
<evidence type="ECO:0000313" key="4">
    <source>
        <dbReference type="Proteomes" id="UP000663864"/>
    </source>
</evidence>
<gene>
    <name evidence="3" type="ORF">JBS370_LOCUS5513</name>
    <name evidence="2" type="ORF">ZHD862_LOCUS13587</name>
</gene>
<feature type="compositionally biased region" description="Polar residues" evidence="1">
    <location>
        <begin position="1"/>
        <end position="14"/>
    </location>
</feature>
<dbReference type="EMBL" id="CAJNOT010000563">
    <property type="protein sequence ID" value="CAF1022022.1"/>
    <property type="molecule type" value="Genomic_DNA"/>
</dbReference>
<evidence type="ECO:0000256" key="1">
    <source>
        <dbReference type="SAM" id="MobiDB-lite"/>
    </source>
</evidence>
<feature type="region of interest" description="Disordered" evidence="1">
    <location>
        <begin position="1"/>
        <end position="94"/>
    </location>
</feature>
<feature type="region of interest" description="Disordered" evidence="1">
    <location>
        <begin position="119"/>
        <end position="150"/>
    </location>
</feature>
<accession>A0A814ICB6</accession>